<accession>A0A7J6MFA9</accession>
<protein>
    <submittedName>
        <fullName evidence="2">Uncharacterized protein</fullName>
    </submittedName>
</protein>
<dbReference type="EMBL" id="JABANN010000135">
    <property type="protein sequence ID" value="KAF4669691.1"/>
    <property type="molecule type" value="Genomic_DNA"/>
</dbReference>
<reference evidence="2 3" key="1">
    <citation type="submission" date="2020-04" db="EMBL/GenBank/DDBJ databases">
        <title>Perkinsus olseni comparative genomics.</title>
        <authorList>
            <person name="Bogema D.R."/>
        </authorList>
    </citation>
    <scope>NUCLEOTIDE SEQUENCE [LARGE SCALE GENOMIC DNA]</scope>
    <source>
        <strain evidence="2">ATCC PRA-31</strain>
    </source>
</reference>
<feature type="compositionally biased region" description="Polar residues" evidence="1">
    <location>
        <begin position="46"/>
        <end position="55"/>
    </location>
</feature>
<gene>
    <name evidence="2" type="ORF">FOL46_001271</name>
</gene>
<evidence type="ECO:0000256" key="1">
    <source>
        <dbReference type="SAM" id="MobiDB-lite"/>
    </source>
</evidence>
<name>A0A7J6MFA9_PEROL</name>
<evidence type="ECO:0000313" key="2">
    <source>
        <dbReference type="EMBL" id="KAF4669691.1"/>
    </source>
</evidence>
<sequence length="1055" mass="118176">MNASSEEEPMPSSVKVILMNAMKESASKKRREKMKGSSRAAVISTAAHSGSSSRPIHQLLGGGLKAADEISKTEHRKEGQPLTERPLDDVAFGAIEDGIQEYPPLSVPYYSTRRIHHDILRATGYTETSLLDTLKMEGKRPVLVEMAGATVEQESSGVSQLFVEDNAADSEKESSLRQDQFFLVQLPNTFPRVLADKEDDEGKQTAKGRMMWAEWVAGLYRSDWSGSLKALHSYLQRVKHVDEHPEDLAALDEARLLSLAAINEVLENPEFREDGPLYHKSRILKFPGTGKGTWHQNSSGSCTSGLLYATYNAIRWSLSDPNGDPDALADLQSLGRNILMHYTQFPGNDADTTESSMFPFTSADLEVVLDHKPGRTYSEGFDSWKADYSEQRGVDKPLTDFQNPALDIPAGSSGSSRSALRIAAISEHMQFVFEAATMAAEAFPHQGSVTVGTYFAKFRHVASEGELGPMRVEVRRSYEALWDGLQDAGPEDIDRVMADAWTDDFWRKADAILCVDVALWICGLMHRNRPPSFQDRGMIVYSNTALLCQLPPAVPLEVVWKALHDLINHPRTSIASANKITAGQIKYQLGLSVPVVSATGLYVQESWSPRVTWVSAELPRVLVWRCPLQRCIVYRHMILRYLEANLEQPEESREPFAIRIDFLLHDESHLGGESTERQIFRSSANRMQNIVTLVERPLSLGEIAANYQAVVLFPWEPFMLTVTDLMGLGIPIFIPDEPLLHRFVLAGSFPYGGVMQDPAQARARSPNATGYDERDPFQFMHDEPGVKLEDRQYWLAQTDFVGSDWMLRFKNVPDLLTKLQNFIYKNDTLRVALVGRIHREQHRRLLQSIHCVSRRVDVFLELFFICYWDGVSAKIGVDRMIQRLMGWDTSENPLIEFLYDPKTGNTTKAVVDVEALHRRQAAAFQGILAVLGEVADPQEVERLLRMDHSAEPVRPRDLREKPEDLVSNGVQPQEEHSVAKLAIEGARLSVPSSKVPFLIGSDSEECHFDISSLIDFSDHLAPAGDPIVHAVHCGIDRNSEAGWMLRNYGGGHYSN</sequence>
<comment type="caution">
    <text evidence="2">The sequence shown here is derived from an EMBL/GenBank/DDBJ whole genome shotgun (WGS) entry which is preliminary data.</text>
</comment>
<dbReference type="Proteomes" id="UP000572268">
    <property type="component" value="Unassembled WGS sequence"/>
</dbReference>
<organism evidence="2 3">
    <name type="scientific">Perkinsus olseni</name>
    <name type="common">Perkinsus atlanticus</name>
    <dbReference type="NCBI Taxonomy" id="32597"/>
    <lineage>
        <taxon>Eukaryota</taxon>
        <taxon>Sar</taxon>
        <taxon>Alveolata</taxon>
        <taxon>Perkinsozoa</taxon>
        <taxon>Perkinsea</taxon>
        <taxon>Perkinsida</taxon>
        <taxon>Perkinsidae</taxon>
        <taxon>Perkinsus</taxon>
    </lineage>
</organism>
<evidence type="ECO:0000313" key="3">
    <source>
        <dbReference type="Proteomes" id="UP000572268"/>
    </source>
</evidence>
<dbReference type="AlphaFoldDB" id="A0A7J6MFA9"/>
<proteinExistence type="predicted"/>
<feature type="region of interest" description="Disordered" evidence="1">
    <location>
        <begin position="22"/>
        <end position="55"/>
    </location>
</feature>